<proteinExistence type="predicted"/>
<evidence type="ECO:0000313" key="4">
    <source>
        <dbReference type="Proteomes" id="UP000295814"/>
    </source>
</evidence>
<feature type="domain" description="DUF2059" evidence="2">
    <location>
        <begin position="74"/>
        <end position="126"/>
    </location>
</feature>
<protein>
    <submittedName>
        <fullName evidence="3">DUF2059 domain-containing protein</fullName>
    </submittedName>
</protein>
<feature type="chain" id="PRO_5022964082" evidence="1">
    <location>
        <begin position="19"/>
        <end position="133"/>
    </location>
</feature>
<dbReference type="EMBL" id="SMZJ02000002">
    <property type="protein sequence ID" value="TWO33961.1"/>
    <property type="molecule type" value="Genomic_DNA"/>
</dbReference>
<evidence type="ECO:0000256" key="1">
    <source>
        <dbReference type="SAM" id="SignalP"/>
    </source>
</evidence>
<organism evidence="3 4">
    <name type="scientific">Seonamhaeicola sediminis</name>
    <dbReference type="NCBI Taxonomy" id="2528206"/>
    <lineage>
        <taxon>Bacteria</taxon>
        <taxon>Pseudomonadati</taxon>
        <taxon>Bacteroidota</taxon>
        <taxon>Flavobacteriia</taxon>
        <taxon>Flavobacteriales</taxon>
        <taxon>Flavobacteriaceae</taxon>
    </lineage>
</organism>
<dbReference type="OrthoDB" id="1143459at2"/>
<keyword evidence="4" id="KW-1185">Reference proteome</keyword>
<reference evidence="3 4" key="2">
    <citation type="submission" date="2019-07" db="EMBL/GenBank/DDBJ databases">
        <title>Seonamhaeicola sp. W255 draft genome.</title>
        <authorList>
            <person name="Zhang X.-Y."/>
            <person name="Zhang R."/>
            <person name="Zhong Y.-L."/>
            <person name="Du Z.-J."/>
        </authorList>
    </citation>
    <scope>NUCLEOTIDE SEQUENCE [LARGE SCALE GENOMIC DNA]</scope>
    <source>
        <strain evidence="3 4">W255</strain>
    </source>
</reference>
<sequence length="133" mass="14940">MKNTFLVFALIFTLVLQAQDSEEFKNETIEFIKLTGSGAAFENAIDQLGMMVSEANKEAYLKEAEATLGGIYNKIAELYMEEFTQDEIKELTAFYNTDLGKKLAKKQLGLAQKSMMAGQTWGMEVQAIAQKYK</sequence>
<accession>A0A562YGR4</accession>
<evidence type="ECO:0000313" key="3">
    <source>
        <dbReference type="EMBL" id="TWO33961.1"/>
    </source>
</evidence>
<reference evidence="3 4" key="1">
    <citation type="submission" date="2019-03" db="EMBL/GenBank/DDBJ databases">
        <authorList>
            <person name="Zhong Y.L."/>
        </authorList>
    </citation>
    <scope>NUCLEOTIDE SEQUENCE [LARGE SCALE GENOMIC DNA]</scope>
    <source>
        <strain evidence="3 4">W255</strain>
    </source>
</reference>
<dbReference type="RefSeq" id="WP_133355716.1">
    <property type="nucleotide sequence ID" value="NZ_SMZJ02000002.1"/>
</dbReference>
<dbReference type="AlphaFoldDB" id="A0A562YGR4"/>
<gene>
    <name evidence="3" type="ORF">E1J38_004070</name>
</gene>
<feature type="signal peptide" evidence="1">
    <location>
        <begin position="1"/>
        <end position="18"/>
    </location>
</feature>
<evidence type="ECO:0000259" key="2">
    <source>
        <dbReference type="Pfam" id="PF09832"/>
    </source>
</evidence>
<dbReference type="InterPro" id="IPR018637">
    <property type="entry name" value="DUF2059"/>
</dbReference>
<keyword evidence="1" id="KW-0732">Signal</keyword>
<dbReference type="Pfam" id="PF09832">
    <property type="entry name" value="DUF2059"/>
    <property type="match status" value="1"/>
</dbReference>
<dbReference type="Proteomes" id="UP000295814">
    <property type="component" value="Unassembled WGS sequence"/>
</dbReference>
<name>A0A562YGR4_9FLAO</name>
<comment type="caution">
    <text evidence="3">The sequence shown here is derived from an EMBL/GenBank/DDBJ whole genome shotgun (WGS) entry which is preliminary data.</text>
</comment>